<dbReference type="Gene3D" id="3.20.20.70">
    <property type="entry name" value="Aldolase class I"/>
    <property type="match status" value="1"/>
</dbReference>
<dbReference type="SFLD" id="SFLDG01060">
    <property type="entry name" value="BATS_domain_containing"/>
    <property type="match status" value="1"/>
</dbReference>
<feature type="binding site" evidence="6">
    <location>
        <position position="176"/>
    </location>
    <ligand>
        <name>S-adenosyl-L-methionine</name>
        <dbReference type="ChEBI" id="CHEBI:59789"/>
    </ligand>
</feature>
<evidence type="ECO:0000256" key="1">
    <source>
        <dbReference type="ARBA" id="ARBA00022691"/>
    </source>
</evidence>
<dbReference type="GO" id="GO:0051539">
    <property type="term" value="F:4 iron, 4 sulfur cluster binding"/>
    <property type="evidence" value="ECO:0007669"/>
    <property type="project" value="UniProtKB-KW"/>
</dbReference>
<feature type="binding site" evidence="6">
    <location>
        <position position="77"/>
    </location>
    <ligand>
        <name>S-adenosyl-L-methionine</name>
        <dbReference type="ChEBI" id="CHEBI:59789"/>
    </ligand>
</feature>
<sequence length="355" mass="39905">MQTEPAVLYLPELLNHLAGGGKADRNQIKFLLSLSHDEEIERLFKTAREVRRKHFGDRVFLYGFLYFSTFCRNNCRFCQYRQANHALSRYRKNESEILAAAREMADTGVHLIDLTMGEDPELFADGDRGFERLADICRKVQQETGLPVMISPGVMPDHALKMLADAGVTWYACYQETHTRSLYNRLRPGQDFDERMLRKRTARKLGMLIEEGLLTGVGESVDDLATSMEMMADLDAHQVRVMTFVPQKGTPMVDVPPSENLKELIIIAVMRLLFPDRLIPASLDVDGLDGLKARLDAGANVITSIVPPQKGLAGVAHNSLDIEDARRTHDSIVPILTSCGLTVAEVGEYRSWIEK</sequence>
<dbReference type="CDD" id="cd01335">
    <property type="entry name" value="Radical_SAM"/>
    <property type="match status" value="1"/>
</dbReference>
<dbReference type="PANTHER" id="PTHR43726:SF1">
    <property type="entry name" value="BIOTIN SYNTHASE"/>
    <property type="match status" value="1"/>
</dbReference>
<dbReference type="Pfam" id="PF04055">
    <property type="entry name" value="Radical_SAM"/>
    <property type="match status" value="1"/>
</dbReference>
<protein>
    <submittedName>
        <fullName evidence="8">BioB2</fullName>
        <ecNumber evidence="8">2.8.1.6</ecNumber>
    </submittedName>
</protein>
<dbReference type="OrthoDB" id="9775764at2"/>
<evidence type="ECO:0000313" key="8">
    <source>
        <dbReference type="EMBL" id="ACN14633.1"/>
    </source>
</evidence>
<dbReference type="PROSITE" id="PS51918">
    <property type="entry name" value="RADICAL_SAM"/>
    <property type="match status" value="1"/>
</dbReference>
<dbReference type="EC" id="2.8.1.6" evidence="8"/>
<dbReference type="HOGENOM" id="CLU_033172_0_0_7"/>
<dbReference type="PIRSF" id="PIRSF004762">
    <property type="entry name" value="CHP00423"/>
    <property type="match status" value="1"/>
</dbReference>
<keyword evidence="2" id="KW-0479">Metal-binding</keyword>
<proteinExistence type="predicted"/>
<name>C0Q9R9_DESAH</name>
<feature type="binding site" evidence="6">
    <location>
        <position position="113"/>
    </location>
    <ligand>
        <name>(3R)-3-methyl-D-ornithine</name>
        <dbReference type="ChEBI" id="CHEBI:64642"/>
    </ligand>
</feature>
<gene>
    <name evidence="8" type="primary">bioB2</name>
    <name evidence="8" type="ordered locus">HRM2_15240</name>
</gene>
<evidence type="ECO:0000259" key="7">
    <source>
        <dbReference type="PROSITE" id="PS51918"/>
    </source>
</evidence>
<feature type="binding site" evidence="5">
    <location>
        <position position="75"/>
    </location>
    <ligand>
        <name>[4Fe-4S] cluster</name>
        <dbReference type="ChEBI" id="CHEBI:49883"/>
        <note>4Fe-4S-S-AdoMet</note>
    </ligand>
</feature>
<feature type="binding site" evidence="5">
    <location>
        <position position="78"/>
    </location>
    <ligand>
        <name>[4Fe-4S] cluster</name>
        <dbReference type="ChEBI" id="CHEBI:49883"/>
        <note>4Fe-4S-S-AdoMet</note>
    </ligand>
</feature>
<keyword evidence="5" id="KW-0004">4Fe-4S</keyword>
<dbReference type="InterPro" id="IPR058240">
    <property type="entry name" value="rSAM_sf"/>
</dbReference>
<keyword evidence="8" id="KW-0808">Transferase</keyword>
<dbReference type="SMART" id="SM00729">
    <property type="entry name" value="Elp3"/>
    <property type="match status" value="1"/>
</dbReference>
<dbReference type="EMBL" id="CP001087">
    <property type="protein sequence ID" value="ACN14633.1"/>
    <property type="molecule type" value="Genomic_DNA"/>
</dbReference>
<dbReference type="AlphaFoldDB" id="C0Q9R9"/>
<organism evidence="8 9">
    <name type="scientific">Desulforapulum autotrophicum (strain ATCC 43914 / DSM 3382 / VKM B-1955 / HRM2)</name>
    <name type="common">Desulfobacterium autotrophicum</name>
    <dbReference type="NCBI Taxonomy" id="177437"/>
    <lineage>
        <taxon>Bacteria</taxon>
        <taxon>Pseudomonadati</taxon>
        <taxon>Thermodesulfobacteriota</taxon>
        <taxon>Desulfobacteria</taxon>
        <taxon>Desulfobacterales</taxon>
        <taxon>Desulfobacteraceae</taxon>
        <taxon>Desulforapulum</taxon>
    </lineage>
</organism>
<dbReference type="KEGG" id="dat:HRM2_15240"/>
<feature type="binding site" evidence="6">
    <location>
        <position position="174"/>
    </location>
    <ligand>
        <name>(3R)-3-methyl-D-ornithine</name>
        <dbReference type="ChEBI" id="CHEBI:64642"/>
    </ligand>
</feature>
<feature type="domain" description="Radical SAM core" evidence="7">
    <location>
        <begin position="57"/>
        <end position="284"/>
    </location>
</feature>
<dbReference type="SFLD" id="SFLDS00029">
    <property type="entry name" value="Radical_SAM"/>
    <property type="match status" value="1"/>
</dbReference>
<dbReference type="InterPro" id="IPR023891">
    <property type="entry name" value="Pyrrolys_PylB"/>
</dbReference>
<dbReference type="InterPro" id="IPR006638">
    <property type="entry name" value="Elp3/MiaA/NifB-like_rSAM"/>
</dbReference>
<feature type="binding site" evidence="6">
    <location>
        <position position="195"/>
    </location>
    <ligand>
        <name>S-adenosyl-L-methionine</name>
        <dbReference type="ChEBI" id="CHEBI:59789"/>
    </ligand>
</feature>
<dbReference type="GO" id="GO:0004076">
    <property type="term" value="F:biotin synthase activity"/>
    <property type="evidence" value="ECO:0007669"/>
    <property type="project" value="UniProtKB-EC"/>
</dbReference>
<dbReference type="eggNOG" id="COG0502">
    <property type="taxonomic scope" value="Bacteria"/>
</dbReference>
<dbReference type="NCBIfam" id="TIGR03910">
    <property type="entry name" value="pyrrolys_PylB"/>
    <property type="match status" value="1"/>
</dbReference>
<feature type="binding site" evidence="6">
    <location>
        <position position="282"/>
    </location>
    <ligand>
        <name>(3R)-3-methyl-D-ornithine</name>
        <dbReference type="ChEBI" id="CHEBI:64642"/>
    </ligand>
</feature>
<dbReference type="InterPro" id="IPR007197">
    <property type="entry name" value="rSAM"/>
</dbReference>
<dbReference type="RefSeq" id="WP_015903420.1">
    <property type="nucleotide sequence ID" value="NC_012108.1"/>
</dbReference>
<dbReference type="SFLD" id="SFLDG01280">
    <property type="entry name" value="HydE/PylB-like"/>
    <property type="match status" value="1"/>
</dbReference>
<evidence type="ECO:0000256" key="4">
    <source>
        <dbReference type="ARBA" id="ARBA00023014"/>
    </source>
</evidence>
<feature type="binding site" evidence="6">
    <location>
        <position position="187"/>
    </location>
    <ligand>
        <name>S-adenosyl-L-methionine</name>
        <dbReference type="ChEBI" id="CHEBI:59789"/>
    </ligand>
</feature>
<dbReference type="GO" id="GO:0046872">
    <property type="term" value="F:metal ion binding"/>
    <property type="evidence" value="ECO:0007669"/>
    <property type="project" value="UniProtKB-KW"/>
</dbReference>
<feature type="binding site" evidence="5">
    <location>
        <position position="71"/>
    </location>
    <ligand>
        <name>[4Fe-4S] cluster</name>
        <dbReference type="ChEBI" id="CHEBI:49883"/>
        <note>4Fe-4S-S-AdoMet</note>
    </ligand>
</feature>
<feature type="binding site" evidence="6">
    <location>
        <position position="240"/>
    </location>
    <ligand>
        <name>S-adenosyl-L-methionine</name>
        <dbReference type="ChEBI" id="CHEBI:59789"/>
    </ligand>
</feature>
<comment type="cofactor">
    <cofactor evidence="5">
        <name>[4Fe-4S] cluster</name>
        <dbReference type="ChEBI" id="CHEBI:49883"/>
    </cofactor>
    <text evidence="5">Binds 1 [4Fe-4S] cluster. The cluster is coordinated with 3 cysteines and an exchangeable S-adenosyl-L-methionine.</text>
</comment>
<dbReference type="InterPro" id="IPR034422">
    <property type="entry name" value="HydE/PylB-like"/>
</dbReference>
<dbReference type="SFLD" id="SFLDF00349">
    <property type="entry name" value="3-methylornithine_synthase_(Py"/>
    <property type="match status" value="1"/>
</dbReference>
<dbReference type="PANTHER" id="PTHR43726">
    <property type="entry name" value="3-METHYLORNITHINE SYNTHASE"/>
    <property type="match status" value="1"/>
</dbReference>
<dbReference type="STRING" id="177437.HRM2_15240"/>
<evidence type="ECO:0000313" key="9">
    <source>
        <dbReference type="Proteomes" id="UP000000442"/>
    </source>
</evidence>
<keyword evidence="4 5" id="KW-0411">Iron-sulfur</keyword>
<feature type="binding site" evidence="6">
    <location>
        <position position="303"/>
    </location>
    <ligand>
        <name>(3R)-3-methyl-D-ornithine</name>
        <dbReference type="ChEBI" id="CHEBI:64642"/>
    </ligand>
</feature>
<keyword evidence="9" id="KW-1185">Reference proteome</keyword>
<dbReference type="GO" id="GO:0071524">
    <property type="term" value="P:pyrrolysine biosynthetic process"/>
    <property type="evidence" value="ECO:0007669"/>
    <property type="project" value="InterPro"/>
</dbReference>
<evidence type="ECO:0000256" key="5">
    <source>
        <dbReference type="PIRSR" id="PIRSR004762-1"/>
    </source>
</evidence>
<keyword evidence="3 5" id="KW-0408">Iron</keyword>
<keyword evidence="1 5" id="KW-0949">S-adenosyl-L-methionine</keyword>
<reference evidence="8 9" key="1">
    <citation type="journal article" date="2009" name="Environ. Microbiol.">
        <title>Genome sequence of Desulfobacterium autotrophicum HRM2, a marine sulfate reducer oxidizing organic carbon completely to carbon dioxide.</title>
        <authorList>
            <person name="Strittmatter A.W."/>
            <person name="Liesegang H."/>
            <person name="Rabus R."/>
            <person name="Decker I."/>
            <person name="Amann J."/>
            <person name="Andres S."/>
            <person name="Henne A."/>
            <person name="Fricke W.F."/>
            <person name="Martinez-Arias R."/>
            <person name="Bartels D."/>
            <person name="Goesmann A."/>
            <person name="Krause L."/>
            <person name="Puehler A."/>
            <person name="Klenk H.P."/>
            <person name="Richter M."/>
            <person name="Schuler M."/>
            <person name="Gloeckner F.O."/>
            <person name="Meyerdierks A."/>
            <person name="Gottschalk G."/>
            <person name="Amann R."/>
        </authorList>
    </citation>
    <scope>NUCLEOTIDE SEQUENCE [LARGE SCALE GENOMIC DNA]</scope>
    <source>
        <strain evidence="9">ATCC 43914 / DSM 3382 / HRM2</strain>
    </source>
</reference>
<dbReference type="InterPro" id="IPR013785">
    <property type="entry name" value="Aldolase_TIM"/>
</dbReference>
<feature type="binding site" evidence="6">
    <location>
        <position position="151"/>
    </location>
    <ligand>
        <name>(3R)-3-methyl-D-ornithine</name>
        <dbReference type="ChEBI" id="CHEBI:64642"/>
    </ligand>
</feature>
<feature type="binding site" evidence="6">
    <location>
        <position position="304"/>
    </location>
    <ligand>
        <name>(3R)-3-methyl-D-ornithine</name>
        <dbReference type="ChEBI" id="CHEBI:64642"/>
    </ligand>
</feature>
<evidence type="ECO:0000256" key="2">
    <source>
        <dbReference type="ARBA" id="ARBA00022723"/>
    </source>
</evidence>
<dbReference type="Proteomes" id="UP000000442">
    <property type="component" value="Chromosome"/>
</dbReference>
<evidence type="ECO:0000256" key="6">
    <source>
        <dbReference type="PIRSR" id="PIRSR004762-2"/>
    </source>
</evidence>
<accession>C0Q9R9</accession>
<evidence type="ECO:0000256" key="3">
    <source>
        <dbReference type="ARBA" id="ARBA00023004"/>
    </source>
</evidence>
<dbReference type="SUPFAM" id="SSF102114">
    <property type="entry name" value="Radical SAM enzymes"/>
    <property type="match status" value="1"/>
</dbReference>